<dbReference type="PRINTS" id="PR00469">
    <property type="entry name" value="PNDRDTASEII"/>
</dbReference>
<sequence>MYDLIIVGGGPAGVAAGIYAARKKIKTMLIAESFGGQSLVSGDIQNWIGTKSVSGFELGQMLEEHLRAQEDIEIVDGALVERVIKDGKTFKVSTNKGEVYETKTVLVTSGSRRKKLDVPGEARLDGKGVAYCSTCDAPIFKNKVVAVVGGGNAGLEAVVDLLPYASQIYLVQRSEMLKGDAITQEKIKNNPKVKIIYMAKVLEILGENMVSSLKYEDKTTSEEKALEVGGVFVEVGAIPNADMVKDLVSLNPYGEILVDHKTQATSMEGIWAAGDVSDVIYKQNNISAGDAVKAVLSIYNYLNKQA</sequence>
<dbReference type="SUPFAM" id="SSF51905">
    <property type="entry name" value="FAD/NAD(P)-binding domain"/>
    <property type="match status" value="1"/>
</dbReference>
<keyword evidence="3" id="KW-0560">Oxidoreductase</keyword>
<dbReference type="PRINTS" id="PR00368">
    <property type="entry name" value="FADPNR"/>
</dbReference>
<proteinExistence type="predicted"/>
<dbReference type="AlphaFoldDB" id="A0A1G1Z7J0"/>
<dbReference type="InterPro" id="IPR036188">
    <property type="entry name" value="FAD/NAD-bd_sf"/>
</dbReference>
<evidence type="ECO:0000256" key="1">
    <source>
        <dbReference type="ARBA" id="ARBA00022630"/>
    </source>
</evidence>
<keyword evidence="5" id="KW-0676">Redox-active center</keyword>
<keyword evidence="4" id="KW-1015">Disulfide bond</keyword>
<dbReference type="InterPro" id="IPR008255">
    <property type="entry name" value="Pyr_nucl-diS_OxRdtase_2_AS"/>
</dbReference>
<keyword evidence="1" id="KW-0285">Flavoprotein</keyword>
<name>A0A1G1Z7J0_9BACT</name>
<evidence type="ECO:0000313" key="8">
    <source>
        <dbReference type="Proteomes" id="UP000176571"/>
    </source>
</evidence>
<dbReference type="Proteomes" id="UP000176571">
    <property type="component" value="Unassembled WGS sequence"/>
</dbReference>
<dbReference type="InterPro" id="IPR050097">
    <property type="entry name" value="Ferredoxin-NADP_redctase_2"/>
</dbReference>
<gene>
    <name evidence="7" type="ORF">A3F99_01230</name>
</gene>
<dbReference type="PROSITE" id="PS00573">
    <property type="entry name" value="PYRIDINE_REDOX_2"/>
    <property type="match status" value="1"/>
</dbReference>
<keyword evidence="2" id="KW-0274">FAD</keyword>
<reference evidence="7 8" key="1">
    <citation type="journal article" date="2016" name="Nat. Commun.">
        <title>Thousands of microbial genomes shed light on interconnected biogeochemical processes in an aquifer system.</title>
        <authorList>
            <person name="Anantharaman K."/>
            <person name="Brown C.T."/>
            <person name="Hug L.A."/>
            <person name="Sharon I."/>
            <person name="Castelle C.J."/>
            <person name="Probst A.J."/>
            <person name="Thomas B.C."/>
            <person name="Singh A."/>
            <person name="Wilkins M.J."/>
            <person name="Karaoz U."/>
            <person name="Brodie E.L."/>
            <person name="Williams K.H."/>
            <person name="Hubbard S.S."/>
            <person name="Banfield J.F."/>
        </authorList>
    </citation>
    <scope>NUCLEOTIDE SEQUENCE [LARGE SCALE GENOMIC DNA]</scope>
</reference>
<evidence type="ECO:0000259" key="6">
    <source>
        <dbReference type="Pfam" id="PF07992"/>
    </source>
</evidence>
<dbReference type="STRING" id="1797693.A3F99_01230"/>
<accession>A0A1G1Z7J0</accession>
<dbReference type="PANTHER" id="PTHR48105">
    <property type="entry name" value="THIOREDOXIN REDUCTASE 1-RELATED-RELATED"/>
    <property type="match status" value="1"/>
</dbReference>
<evidence type="ECO:0000256" key="2">
    <source>
        <dbReference type="ARBA" id="ARBA00022827"/>
    </source>
</evidence>
<protein>
    <recommendedName>
        <fullName evidence="6">FAD/NAD(P)-binding domain-containing protein</fullName>
    </recommendedName>
</protein>
<evidence type="ECO:0000256" key="4">
    <source>
        <dbReference type="ARBA" id="ARBA00023157"/>
    </source>
</evidence>
<dbReference type="GO" id="GO:0016668">
    <property type="term" value="F:oxidoreductase activity, acting on a sulfur group of donors, NAD(P) as acceptor"/>
    <property type="evidence" value="ECO:0007669"/>
    <property type="project" value="UniProtKB-ARBA"/>
</dbReference>
<dbReference type="Gene3D" id="3.50.50.60">
    <property type="entry name" value="FAD/NAD(P)-binding domain"/>
    <property type="match status" value="2"/>
</dbReference>
<organism evidence="7 8">
    <name type="scientific">Candidatus Colwellbacteria bacterium RIFCSPLOWO2_12_FULL_43_11</name>
    <dbReference type="NCBI Taxonomy" id="1797693"/>
    <lineage>
        <taxon>Bacteria</taxon>
        <taxon>Candidatus Colwelliibacteriota</taxon>
    </lineage>
</organism>
<dbReference type="EMBL" id="MHJB01000040">
    <property type="protein sequence ID" value="OGY60612.1"/>
    <property type="molecule type" value="Genomic_DNA"/>
</dbReference>
<feature type="domain" description="FAD/NAD(P)-binding" evidence="6">
    <location>
        <begin position="2"/>
        <end position="282"/>
    </location>
</feature>
<evidence type="ECO:0000313" key="7">
    <source>
        <dbReference type="EMBL" id="OGY60612.1"/>
    </source>
</evidence>
<comment type="caution">
    <text evidence="7">The sequence shown here is derived from an EMBL/GenBank/DDBJ whole genome shotgun (WGS) entry which is preliminary data.</text>
</comment>
<dbReference type="InterPro" id="IPR023753">
    <property type="entry name" value="FAD/NAD-binding_dom"/>
</dbReference>
<dbReference type="Pfam" id="PF07992">
    <property type="entry name" value="Pyr_redox_2"/>
    <property type="match status" value="1"/>
</dbReference>
<evidence type="ECO:0000256" key="5">
    <source>
        <dbReference type="ARBA" id="ARBA00023284"/>
    </source>
</evidence>
<evidence type="ECO:0000256" key="3">
    <source>
        <dbReference type="ARBA" id="ARBA00023002"/>
    </source>
</evidence>